<evidence type="ECO:0008006" key="4">
    <source>
        <dbReference type="Google" id="ProtNLM"/>
    </source>
</evidence>
<protein>
    <recommendedName>
        <fullName evidence="4">Porin</fullName>
    </recommendedName>
</protein>
<accession>A0A1V9FZF5</accession>
<sequence length="384" mass="44673">MTRIYIILYLLTSTIMVNAQDSAITEKKLAISGYFKEMESFNYEKDVRSLTTNNLLHNRINVTWQPHKSITGSFELRNRIFWGDQVRNTPGFASLLRNENEWLNLSALWISRNNFVFQSNIDRCWAEFRQRKWAIRLGRQRINWGLTTAWNPNDIFNTYNFLDFDYEERPGTDAVSFQYNFTDSSTIDVAVNPYGNIKRSIAAARYSIDKRGYHLQMVGGIYQNKLTAGFGWSGMLGNVGYKGEAQAFIAEKDSANRFNYSLELSYTFNKGWFISGSVLHNTSGIDEPVNSWGKIIFRPSPVNPMPARWSFISNISKEFNPALSSNLTLVYSPRINLFIIYPSIKYRLLPHLDADLIYQSFFLELEKQLQATRQTIFLRLKWKF</sequence>
<dbReference type="Proteomes" id="UP000192796">
    <property type="component" value="Unassembled WGS sequence"/>
</dbReference>
<reference evidence="2 3" key="1">
    <citation type="submission" date="2016-03" db="EMBL/GenBank/DDBJ databases">
        <title>Niastella vici sp. nov., isolated from farmland soil.</title>
        <authorList>
            <person name="Chen L."/>
            <person name="Wang D."/>
            <person name="Yang S."/>
            <person name="Wang G."/>
        </authorList>
    </citation>
    <scope>NUCLEOTIDE SEQUENCE [LARGE SCALE GENOMIC DNA]</scope>
    <source>
        <strain evidence="2 3">DJ57</strain>
    </source>
</reference>
<keyword evidence="3" id="KW-1185">Reference proteome</keyword>
<gene>
    <name evidence="2" type="ORF">A3860_22710</name>
</gene>
<comment type="caution">
    <text evidence="2">The sequence shown here is derived from an EMBL/GenBank/DDBJ whole genome shotgun (WGS) entry which is preliminary data.</text>
</comment>
<keyword evidence="1" id="KW-0732">Signal</keyword>
<dbReference type="OrthoDB" id="5383458at2"/>
<evidence type="ECO:0000256" key="1">
    <source>
        <dbReference type="SAM" id="SignalP"/>
    </source>
</evidence>
<evidence type="ECO:0000313" key="3">
    <source>
        <dbReference type="Proteomes" id="UP000192796"/>
    </source>
</evidence>
<dbReference type="EMBL" id="LVYD01000044">
    <property type="protein sequence ID" value="OQP63755.1"/>
    <property type="molecule type" value="Genomic_DNA"/>
</dbReference>
<dbReference type="AlphaFoldDB" id="A0A1V9FZF5"/>
<evidence type="ECO:0000313" key="2">
    <source>
        <dbReference type="EMBL" id="OQP63755.1"/>
    </source>
</evidence>
<name>A0A1V9FZF5_9BACT</name>
<dbReference type="RefSeq" id="WP_143774100.1">
    <property type="nucleotide sequence ID" value="NZ_LVYD01000044.1"/>
</dbReference>
<proteinExistence type="predicted"/>
<organism evidence="2 3">
    <name type="scientific">Niastella vici</name>
    <dbReference type="NCBI Taxonomy" id="1703345"/>
    <lineage>
        <taxon>Bacteria</taxon>
        <taxon>Pseudomonadati</taxon>
        <taxon>Bacteroidota</taxon>
        <taxon>Chitinophagia</taxon>
        <taxon>Chitinophagales</taxon>
        <taxon>Chitinophagaceae</taxon>
        <taxon>Niastella</taxon>
    </lineage>
</organism>
<feature type="signal peptide" evidence="1">
    <location>
        <begin position="1"/>
        <end position="19"/>
    </location>
</feature>
<feature type="chain" id="PRO_5013342970" description="Porin" evidence="1">
    <location>
        <begin position="20"/>
        <end position="384"/>
    </location>
</feature>
<dbReference type="STRING" id="1703345.A3860_22710"/>